<organism evidence="1">
    <name type="scientific">Fagus sylvatica</name>
    <name type="common">Beechnut</name>
    <dbReference type="NCBI Taxonomy" id="28930"/>
    <lineage>
        <taxon>Eukaryota</taxon>
        <taxon>Viridiplantae</taxon>
        <taxon>Streptophyta</taxon>
        <taxon>Embryophyta</taxon>
        <taxon>Tracheophyta</taxon>
        <taxon>Spermatophyta</taxon>
        <taxon>Magnoliopsida</taxon>
        <taxon>eudicotyledons</taxon>
        <taxon>Gunneridae</taxon>
        <taxon>Pentapetalae</taxon>
        <taxon>rosids</taxon>
        <taxon>fabids</taxon>
        <taxon>Fagales</taxon>
        <taxon>Fagaceae</taxon>
        <taxon>Fagus</taxon>
    </lineage>
</organism>
<dbReference type="Gene3D" id="3.60.10.10">
    <property type="entry name" value="Endonuclease/exonuclease/phosphatase"/>
    <property type="match status" value="1"/>
</dbReference>
<name>A0A2N9HQA6_FAGSY</name>
<dbReference type="EMBL" id="OIVN01003890">
    <property type="protein sequence ID" value="SPD14178.1"/>
    <property type="molecule type" value="Genomic_DNA"/>
</dbReference>
<accession>A0A2N9HQA6</accession>
<evidence type="ECO:0008006" key="2">
    <source>
        <dbReference type="Google" id="ProtNLM"/>
    </source>
</evidence>
<dbReference type="PANTHER" id="PTHR33710:SF71">
    <property type="entry name" value="ENDONUCLEASE_EXONUCLEASE_PHOSPHATASE DOMAIN-CONTAINING PROTEIN"/>
    <property type="match status" value="1"/>
</dbReference>
<dbReference type="PANTHER" id="PTHR33710">
    <property type="entry name" value="BNAC02G09200D PROTEIN"/>
    <property type="match status" value="1"/>
</dbReference>
<proteinExistence type="predicted"/>
<evidence type="ECO:0000313" key="1">
    <source>
        <dbReference type="EMBL" id="SPD14178.1"/>
    </source>
</evidence>
<dbReference type="SUPFAM" id="SSF56219">
    <property type="entry name" value="DNase I-like"/>
    <property type="match status" value="1"/>
</dbReference>
<reference evidence="1" key="1">
    <citation type="submission" date="2018-02" db="EMBL/GenBank/DDBJ databases">
        <authorList>
            <person name="Cohen D.B."/>
            <person name="Kent A.D."/>
        </authorList>
    </citation>
    <scope>NUCLEOTIDE SEQUENCE</scope>
</reference>
<sequence length="494" mass="57965">MASSVKIPLKIKFGNMIPLWWWRSNSCSWEWCKTTLKHTVWTTTTLKNSGRLTQISFPKVEMVSKTLSKLGFSNCFEILIVGLSGDLALGWNPPWEATIVHSSHFFIHTHIKNHLGDLCSITFIYGHPVLAQRKLIWEELESLSNQIHPKWLFIRDFNQVLSSQDKFTFKLGPISSNLDLLQTISNLSLIPIESKGFSYTWMSKRQAENFVMEKLDRAFGSIEWMDTYPHSLVRNLPIICLDHGPILLDIECRPPFKHHPFRFEWMWTTHPECANLIHETWNNSSHPGSHAFCLKKKLETPRDTFKVWNKTSFCRVERQMEEKKEELRRLQEHLSSLEDVKMEKEFKEHVEDLMHKEELMRRRNKIIQVKNDREQWVTEAGDIEQCFQQHFHNLYAQPVNEAQDILEQLANLELSTLNEYQTQQLEMPILDEEITLAINQMEPLKTPGSDGIPAAFYQKYWNTVRTDITNMVKALFHSGMESQTAFTSRQIDFD</sequence>
<gene>
    <name evidence="1" type="ORF">FSB_LOCUS42060</name>
</gene>
<dbReference type="AlphaFoldDB" id="A0A2N9HQA6"/>
<protein>
    <recommendedName>
        <fullName evidence="2">Endonuclease/exonuclease/phosphatase domain-containing protein</fullName>
    </recommendedName>
</protein>
<dbReference type="InterPro" id="IPR036691">
    <property type="entry name" value="Endo/exonu/phosph_ase_sf"/>
</dbReference>